<dbReference type="InterPro" id="IPR019734">
    <property type="entry name" value="TPR_rpt"/>
</dbReference>
<dbReference type="EMBL" id="FTOH01000001">
    <property type="protein sequence ID" value="SIS43437.1"/>
    <property type="molecule type" value="Genomic_DNA"/>
</dbReference>
<evidence type="ECO:0000256" key="3">
    <source>
        <dbReference type="PROSITE-ProRule" id="PRU00339"/>
    </source>
</evidence>
<dbReference type="OrthoDB" id="9766710at2"/>
<keyword evidence="5" id="KW-1185">Reference proteome</keyword>
<dbReference type="Pfam" id="PF13432">
    <property type="entry name" value="TPR_16"/>
    <property type="match status" value="3"/>
</dbReference>
<name>A0A1N7J2G9_9GAMM</name>
<evidence type="ECO:0000313" key="4">
    <source>
        <dbReference type="EMBL" id="SIS43437.1"/>
    </source>
</evidence>
<dbReference type="PROSITE" id="PS50005">
    <property type="entry name" value="TPR"/>
    <property type="match status" value="1"/>
</dbReference>
<gene>
    <name evidence="4" type="ORF">SAMN05421686_101277</name>
</gene>
<dbReference type="SUPFAM" id="SSF48452">
    <property type="entry name" value="TPR-like"/>
    <property type="match status" value="3"/>
</dbReference>
<evidence type="ECO:0000256" key="2">
    <source>
        <dbReference type="ARBA" id="ARBA00022803"/>
    </source>
</evidence>
<dbReference type="SMART" id="SM00028">
    <property type="entry name" value="TPR"/>
    <property type="match status" value="6"/>
</dbReference>
<dbReference type="STRING" id="484498.SAMN05421686_101277"/>
<keyword evidence="2 3" id="KW-0802">TPR repeat</keyword>
<evidence type="ECO:0000256" key="1">
    <source>
        <dbReference type="ARBA" id="ARBA00022737"/>
    </source>
</evidence>
<dbReference type="PANTHER" id="PTHR44943">
    <property type="entry name" value="CELLULOSE SYNTHASE OPERON PROTEIN C"/>
    <property type="match status" value="1"/>
</dbReference>
<accession>A0A1N7J2G9</accession>
<dbReference type="InterPro" id="IPR051685">
    <property type="entry name" value="Ycf3/AcsC/BcsC/TPR_MFPF"/>
</dbReference>
<reference evidence="5" key="1">
    <citation type="submission" date="2017-01" db="EMBL/GenBank/DDBJ databases">
        <authorList>
            <person name="Varghese N."/>
            <person name="Submissions S."/>
        </authorList>
    </citation>
    <scope>NUCLEOTIDE SEQUENCE [LARGE SCALE GENOMIC DNA]</scope>
    <source>
        <strain evidence="5">DSM 24913</strain>
    </source>
</reference>
<sequence length="580" mass="64660">MANAEQFWRVGRTLLTLGLTAVTAACASLNSKSPEEPATAPPEKIVEYKAIPANTMYSLLVAEMAGQRQRYDVALFHYLDQARKTRDPNVAERALRIAQYIGAAGFAAEASEIWLEVEPDDPGAVQAAAQVALGRKDFDQSLDLYARFYEMTGVAQFDFYAAALLSNDEVIRSERLGALDALTPTYPESGNLVYGQALLLQSLGQDDAAIQRIDQALKLEPGLLPAAVQKARILARNQRVDEAIDWLDKLLDDHPDNKQIAVLRARMLLQLGDVREARNAFAAINRQYPNDDQIILSLALLEEELENYSEAKPLLRELLNSSDKQSEASYYLGRIAASENDPDLAISYYRQIGDSREFLPAQLAAAQLLNQEQGPDAATSYLQERSAEFPQYAGQLRRLETDILIKAGRQQEAFESVSIALEAEPGDTNLRYTRAMLAERLGNMELLESDLRQIIEQNPEHAEALNALGYSLANKTDRFEEAEPLIERAIALQPDNPAIIDSLGWLYFREGKLNEAGPLLLDAWNRMNDHEIAAHLGEWYWATGDKESAYDIWAKGLELEPESEVIHETLQRLGVDPSDL</sequence>
<protein>
    <submittedName>
        <fullName evidence="4">Tetratricopeptide repeat-containing protein</fullName>
    </submittedName>
</protein>
<dbReference type="Proteomes" id="UP000185639">
    <property type="component" value="Unassembled WGS sequence"/>
</dbReference>
<keyword evidence="1" id="KW-0677">Repeat</keyword>
<feature type="repeat" description="TPR" evidence="3">
    <location>
        <begin position="530"/>
        <end position="563"/>
    </location>
</feature>
<organism evidence="4 5">
    <name type="scientific">Thalassolituus maritimus</name>
    <dbReference type="NCBI Taxonomy" id="484498"/>
    <lineage>
        <taxon>Bacteria</taxon>
        <taxon>Pseudomonadati</taxon>
        <taxon>Pseudomonadota</taxon>
        <taxon>Gammaproteobacteria</taxon>
        <taxon>Oceanospirillales</taxon>
        <taxon>Oceanospirillaceae</taxon>
        <taxon>Thalassolituus</taxon>
    </lineage>
</organism>
<dbReference type="RefSeq" id="WP_084188480.1">
    <property type="nucleotide sequence ID" value="NZ_FTOH01000001.1"/>
</dbReference>
<evidence type="ECO:0000313" key="5">
    <source>
        <dbReference type="Proteomes" id="UP000185639"/>
    </source>
</evidence>
<dbReference type="Gene3D" id="1.25.40.10">
    <property type="entry name" value="Tetratricopeptide repeat domain"/>
    <property type="match status" value="2"/>
</dbReference>
<dbReference type="InterPro" id="IPR011990">
    <property type="entry name" value="TPR-like_helical_dom_sf"/>
</dbReference>
<dbReference type="PANTHER" id="PTHR44943:SF8">
    <property type="entry name" value="TPR REPEAT-CONTAINING PROTEIN MJ0263"/>
    <property type="match status" value="1"/>
</dbReference>
<proteinExistence type="predicted"/>
<dbReference type="AlphaFoldDB" id="A0A1N7J2G9"/>